<evidence type="ECO:0000313" key="3">
    <source>
        <dbReference type="Proteomes" id="UP000004619"/>
    </source>
</evidence>
<dbReference type="EMBL" id="ACOP02000075">
    <property type="protein sequence ID" value="EEU95589.1"/>
    <property type="molecule type" value="Genomic_DNA"/>
</dbReference>
<dbReference type="AlphaFoldDB" id="C7H952"/>
<dbReference type="HOGENOM" id="CLU_2553223_0_0_9"/>
<organism evidence="2 3">
    <name type="scientific">Faecalibacterium duncaniae (strain DSM 17677 / JCM 31915 / A2-165)</name>
    <name type="common">Faecalibacterium prausnitzii</name>
    <dbReference type="NCBI Taxonomy" id="411483"/>
    <lineage>
        <taxon>Bacteria</taxon>
        <taxon>Bacillati</taxon>
        <taxon>Bacillota</taxon>
        <taxon>Clostridia</taxon>
        <taxon>Eubacteriales</taxon>
        <taxon>Oscillospiraceae</taxon>
        <taxon>Faecalibacterium</taxon>
    </lineage>
</organism>
<name>C7H952_FAED2</name>
<keyword evidence="1" id="KW-1133">Transmembrane helix</keyword>
<feature type="transmembrane region" description="Helical" evidence="1">
    <location>
        <begin position="27"/>
        <end position="48"/>
    </location>
</feature>
<keyword evidence="3" id="KW-1185">Reference proteome</keyword>
<accession>C7H952</accession>
<reference evidence="2" key="1">
    <citation type="submission" date="2009-08" db="EMBL/GenBank/DDBJ databases">
        <authorList>
            <person name="Weinstock G."/>
            <person name="Sodergren E."/>
            <person name="Clifton S."/>
            <person name="Fulton L."/>
            <person name="Fulton B."/>
            <person name="Courtney L."/>
            <person name="Fronick C."/>
            <person name="Harrison M."/>
            <person name="Strong C."/>
            <person name="Farmer C."/>
            <person name="Delahaunty K."/>
            <person name="Markovic C."/>
            <person name="Hall O."/>
            <person name="Minx P."/>
            <person name="Tomlinson C."/>
            <person name="Mitreva M."/>
            <person name="Nelson J."/>
            <person name="Hou S."/>
            <person name="Wollam A."/>
            <person name="Pepin K.H."/>
            <person name="Johnson M."/>
            <person name="Bhonagiri V."/>
            <person name="Nash W.E."/>
            <person name="Warren W."/>
            <person name="Chinwalla A."/>
            <person name="Mardis E.R."/>
            <person name="Wilson R.K."/>
        </authorList>
    </citation>
    <scope>NUCLEOTIDE SEQUENCE [LARGE SCALE GENOMIC DNA]</scope>
    <source>
        <strain evidence="2">A2-165</strain>
    </source>
</reference>
<evidence type="ECO:0000256" key="1">
    <source>
        <dbReference type="SAM" id="Phobius"/>
    </source>
</evidence>
<protein>
    <submittedName>
        <fullName evidence="2">Uncharacterized protein</fullName>
    </submittedName>
</protein>
<sequence length="82" mass="9746">MYRTSPLQPRDILSHLRAFGKCFFKKIVFFFFIFSTRSFGAFFVHFAYRVPRFCVENSPAFQDAPEWGALYKKTLSVRAHRL</sequence>
<proteinExistence type="predicted"/>
<gene>
    <name evidence="2" type="ORF">FAEPRAA2165_02849</name>
</gene>
<dbReference type="Proteomes" id="UP000004619">
    <property type="component" value="Unassembled WGS sequence"/>
</dbReference>
<keyword evidence="1" id="KW-0812">Transmembrane</keyword>
<keyword evidence="1" id="KW-0472">Membrane</keyword>
<evidence type="ECO:0000313" key="2">
    <source>
        <dbReference type="EMBL" id="EEU95589.1"/>
    </source>
</evidence>
<comment type="caution">
    <text evidence="2">The sequence shown here is derived from an EMBL/GenBank/DDBJ whole genome shotgun (WGS) entry which is preliminary data.</text>
</comment>